<evidence type="ECO:0000259" key="8">
    <source>
        <dbReference type="PROSITE" id="PS50048"/>
    </source>
</evidence>
<reference evidence="9" key="2">
    <citation type="journal article" date="2023" name="IMA Fungus">
        <title>Comparative genomic study of the Penicillium genus elucidates a diverse pangenome and 15 lateral gene transfer events.</title>
        <authorList>
            <person name="Petersen C."/>
            <person name="Sorensen T."/>
            <person name="Nielsen M.R."/>
            <person name="Sondergaard T.E."/>
            <person name="Sorensen J.L."/>
            <person name="Fitzpatrick D.A."/>
            <person name="Frisvad J.C."/>
            <person name="Nielsen K.L."/>
        </authorList>
    </citation>
    <scope>NUCLEOTIDE SEQUENCE</scope>
    <source>
        <strain evidence="9">IBT 29677</strain>
    </source>
</reference>
<evidence type="ECO:0000256" key="5">
    <source>
        <dbReference type="ARBA" id="ARBA00023163"/>
    </source>
</evidence>
<keyword evidence="6" id="KW-0539">Nucleus</keyword>
<dbReference type="PANTHER" id="PTHR47338:SF20">
    <property type="entry name" value="ZN(II)2CYS6 TRANSCRIPTION FACTOR (EUROFUNG)"/>
    <property type="match status" value="1"/>
</dbReference>
<evidence type="ECO:0000256" key="1">
    <source>
        <dbReference type="ARBA" id="ARBA00004123"/>
    </source>
</evidence>
<keyword evidence="5" id="KW-0804">Transcription</keyword>
<evidence type="ECO:0000256" key="4">
    <source>
        <dbReference type="ARBA" id="ARBA00023125"/>
    </source>
</evidence>
<dbReference type="GO" id="GO:0006351">
    <property type="term" value="P:DNA-templated transcription"/>
    <property type="evidence" value="ECO:0007669"/>
    <property type="project" value="InterPro"/>
</dbReference>
<dbReference type="AlphaFoldDB" id="A0A9W9VRP4"/>
<organism evidence="9 10">
    <name type="scientific">Penicillium cosmopolitanum</name>
    <dbReference type="NCBI Taxonomy" id="1131564"/>
    <lineage>
        <taxon>Eukaryota</taxon>
        <taxon>Fungi</taxon>
        <taxon>Dikarya</taxon>
        <taxon>Ascomycota</taxon>
        <taxon>Pezizomycotina</taxon>
        <taxon>Eurotiomycetes</taxon>
        <taxon>Eurotiomycetidae</taxon>
        <taxon>Eurotiales</taxon>
        <taxon>Aspergillaceae</taxon>
        <taxon>Penicillium</taxon>
    </lineage>
</organism>
<dbReference type="OrthoDB" id="2943660at2759"/>
<keyword evidence="3" id="KW-0805">Transcription regulation</keyword>
<dbReference type="PROSITE" id="PS50048">
    <property type="entry name" value="ZN2_CY6_FUNGAL_2"/>
    <property type="match status" value="1"/>
</dbReference>
<dbReference type="SMART" id="SM00066">
    <property type="entry name" value="GAL4"/>
    <property type="match status" value="1"/>
</dbReference>
<dbReference type="InterPro" id="IPR001138">
    <property type="entry name" value="Zn2Cys6_DnaBD"/>
</dbReference>
<dbReference type="CDD" id="cd00067">
    <property type="entry name" value="GAL4"/>
    <property type="match status" value="1"/>
</dbReference>
<keyword evidence="4" id="KW-0238">DNA-binding</keyword>
<comment type="caution">
    <text evidence="9">The sequence shown here is derived from an EMBL/GenBank/DDBJ whole genome shotgun (WGS) entry which is preliminary data.</text>
</comment>
<dbReference type="RefSeq" id="XP_056485865.1">
    <property type="nucleotide sequence ID" value="XM_056635245.1"/>
</dbReference>
<accession>A0A9W9VRP4</accession>
<feature type="region of interest" description="Disordered" evidence="7">
    <location>
        <begin position="103"/>
        <end position="129"/>
    </location>
</feature>
<dbReference type="EMBL" id="JAPZBU010000009">
    <property type="protein sequence ID" value="KAJ5388067.1"/>
    <property type="molecule type" value="Genomic_DNA"/>
</dbReference>
<dbReference type="GeneID" id="81374225"/>
<feature type="compositionally biased region" description="Polar residues" evidence="7">
    <location>
        <begin position="120"/>
        <end position="129"/>
    </location>
</feature>
<evidence type="ECO:0000256" key="6">
    <source>
        <dbReference type="ARBA" id="ARBA00023242"/>
    </source>
</evidence>
<dbReference type="GO" id="GO:0005634">
    <property type="term" value="C:nucleus"/>
    <property type="evidence" value="ECO:0007669"/>
    <property type="project" value="UniProtKB-SubCell"/>
</dbReference>
<gene>
    <name evidence="9" type="ORF">N7509_010608</name>
</gene>
<evidence type="ECO:0000313" key="10">
    <source>
        <dbReference type="Proteomes" id="UP001147747"/>
    </source>
</evidence>
<sequence>MSAKLNAACTTCRSRKVACDRQKPNCGFCSRNQFECQYAAGRRPGVRAGYISKLDRRLVELEQRVHMLEGNSTSQESSANGQEMTTPIASEPDVTLAGGVYSPDEELSVSHPPNRPLLASPNTNSENDTLSRRSIQFDPLSYPVLSELCSIWFKKYHPWFPILHQPSLTTSLQHLESLESSNQYLVIKAICAVTLVHYESPLVSIDERKQWSNSLCDAICCQALKQVSLQCLQALLILSNLDYGEGRFEQFWNLIALCKRISSQLGCGTLVKKQVEQLSSSASVPPRLHPLSTTIIDREERIRAYWMSEMLDSMSTVGVDWDTGSSPPIPNGILPCSDSLWAFPEHIINVWSFGQFRYSSAFSLCIIFGTNELWFIHHFLQKTWNLSNTHDRIQWQTEAQKIDERLTVWREEFVAAVYRLINAEYAEEERAEMDPNIVLTNCVLDVAVILLFQRMSTIPKEIDRSSEPWQYATNRCIYACDNMVFKVRQMTDEELSVSNPHLVFCLFTVARYYIVYAKTVNADVPSGVRSMAYALLCSGKRWPLALRYESVIRTAISEHRSLISESSLPSRFFDLRYSTLNIKDDLRDWCDSGLHVSPGLAV</sequence>
<dbReference type="Gene3D" id="4.10.240.10">
    <property type="entry name" value="Zn(2)-C6 fungal-type DNA-binding domain"/>
    <property type="match status" value="1"/>
</dbReference>
<proteinExistence type="predicted"/>
<dbReference type="InterPro" id="IPR007219">
    <property type="entry name" value="XnlR_reg_dom"/>
</dbReference>
<keyword evidence="10" id="KW-1185">Reference proteome</keyword>
<evidence type="ECO:0000313" key="9">
    <source>
        <dbReference type="EMBL" id="KAJ5388067.1"/>
    </source>
</evidence>
<dbReference type="GO" id="GO:0008270">
    <property type="term" value="F:zinc ion binding"/>
    <property type="evidence" value="ECO:0007669"/>
    <property type="project" value="InterPro"/>
</dbReference>
<dbReference type="PROSITE" id="PS00463">
    <property type="entry name" value="ZN2_CY6_FUNGAL_1"/>
    <property type="match status" value="1"/>
</dbReference>
<evidence type="ECO:0000256" key="2">
    <source>
        <dbReference type="ARBA" id="ARBA00022723"/>
    </source>
</evidence>
<dbReference type="InterPro" id="IPR050815">
    <property type="entry name" value="TF_fung"/>
</dbReference>
<dbReference type="SUPFAM" id="SSF57701">
    <property type="entry name" value="Zn2/Cys6 DNA-binding domain"/>
    <property type="match status" value="1"/>
</dbReference>
<dbReference type="Pfam" id="PF00172">
    <property type="entry name" value="Zn_clus"/>
    <property type="match status" value="1"/>
</dbReference>
<dbReference type="InterPro" id="IPR036864">
    <property type="entry name" value="Zn2-C6_fun-type_DNA-bd_sf"/>
</dbReference>
<comment type="subcellular location">
    <subcellularLocation>
        <location evidence="1">Nucleus</location>
    </subcellularLocation>
</comment>
<reference evidence="9" key="1">
    <citation type="submission" date="2022-12" db="EMBL/GenBank/DDBJ databases">
        <authorList>
            <person name="Petersen C."/>
        </authorList>
    </citation>
    <scope>NUCLEOTIDE SEQUENCE</scope>
    <source>
        <strain evidence="9">IBT 29677</strain>
    </source>
</reference>
<dbReference type="GO" id="GO:0003677">
    <property type="term" value="F:DNA binding"/>
    <property type="evidence" value="ECO:0007669"/>
    <property type="project" value="UniProtKB-KW"/>
</dbReference>
<evidence type="ECO:0000256" key="7">
    <source>
        <dbReference type="SAM" id="MobiDB-lite"/>
    </source>
</evidence>
<dbReference type="Proteomes" id="UP001147747">
    <property type="component" value="Unassembled WGS sequence"/>
</dbReference>
<dbReference type="CDD" id="cd12148">
    <property type="entry name" value="fungal_TF_MHR"/>
    <property type="match status" value="1"/>
</dbReference>
<feature type="domain" description="Zn(2)-C6 fungal-type" evidence="8">
    <location>
        <begin position="8"/>
        <end position="38"/>
    </location>
</feature>
<dbReference type="PANTHER" id="PTHR47338">
    <property type="entry name" value="ZN(II)2CYS6 TRANSCRIPTION FACTOR (EUROFUNG)-RELATED"/>
    <property type="match status" value="1"/>
</dbReference>
<name>A0A9W9VRP4_9EURO</name>
<dbReference type="GO" id="GO:0000981">
    <property type="term" value="F:DNA-binding transcription factor activity, RNA polymerase II-specific"/>
    <property type="evidence" value="ECO:0007669"/>
    <property type="project" value="InterPro"/>
</dbReference>
<dbReference type="Pfam" id="PF04082">
    <property type="entry name" value="Fungal_trans"/>
    <property type="match status" value="1"/>
</dbReference>
<evidence type="ECO:0000256" key="3">
    <source>
        <dbReference type="ARBA" id="ARBA00023015"/>
    </source>
</evidence>
<protein>
    <recommendedName>
        <fullName evidence="8">Zn(2)-C6 fungal-type domain-containing protein</fullName>
    </recommendedName>
</protein>
<keyword evidence="2" id="KW-0479">Metal-binding</keyword>